<protein>
    <recommendedName>
        <fullName evidence="1">Shedu protein SduA C-terminal domain-containing protein</fullName>
    </recommendedName>
</protein>
<evidence type="ECO:0000313" key="3">
    <source>
        <dbReference type="Proteomes" id="UP000243297"/>
    </source>
</evidence>
<accession>A0A1T4M2M0</accession>
<feature type="domain" description="Shedu protein SduA C-terminal" evidence="1">
    <location>
        <begin position="218"/>
        <end position="387"/>
    </location>
</feature>
<reference evidence="3" key="1">
    <citation type="submission" date="2017-02" db="EMBL/GenBank/DDBJ databases">
        <authorList>
            <person name="Varghese N."/>
            <person name="Submissions S."/>
        </authorList>
    </citation>
    <scope>NUCLEOTIDE SEQUENCE [LARGE SCALE GENOMIC DNA]</scope>
    <source>
        <strain evidence="3">ATCC 25662</strain>
    </source>
</reference>
<name>A0A1T4M2M0_9FIRM</name>
<keyword evidence="3" id="KW-1185">Reference proteome</keyword>
<organism evidence="2 3">
    <name type="scientific">Anaerorhabdus furcosa</name>
    <dbReference type="NCBI Taxonomy" id="118967"/>
    <lineage>
        <taxon>Bacteria</taxon>
        <taxon>Bacillati</taxon>
        <taxon>Bacillota</taxon>
        <taxon>Erysipelotrichia</taxon>
        <taxon>Erysipelotrichales</taxon>
        <taxon>Erysipelotrichaceae</taxon>
        <taxon>Anaerorhabdus</taxon>
    </lineage>
</organism>
<dbReference type="Proteomes" id="UP000243297">
    <property type="component" value="Unassembled WGS sequence"/>
</dbReference>
<dbReference type="STRING" id="118967.SAMN02745191_1160"/>
<sequence>MQNDKEVFYEIESMNKEIIVIFKDGIIVEDEEAFRKSHYFKNEENTSITTIFKDELLELFEVDNIKELKQKIDNKIRLLFKVGFGEMCYDKQTNTVVVYTESFKKDVVDPANNTRKLKRTIEKLSKEEKVTSSEFLNVIKAVSKGIDDIVLTEKDKMQISKIIPKMIKEGNIKISLKDVTDINKDRLKDIVQLGRDLLEKKNGIEKKLGIERKHIGNEYAWQKYFELYASYLLFGSIEQKIPESLINVDSKIRTSDSKLDILTINRYGFLDIVELKKSEEYLFKLDSSHDNFVPTSNLSTAIAQVNNYLMLLPHSETNNELINGAESATGMLVIGSNKYLMKKESILSYQQKTGMSANEIDIKLRKALRDLNYSYAHIQIVLYDELLDNLENFINQMSIEIRT</sequence>
<dbReference type="InterPro" id="IPR025359">
    <property type="entry name" value="SduA_C"/>
</dbReference>
<dbReference type="OrthoDB" id="2080979at2"/>
<evidence type="ECO:0000259" key="1">
    <source>
        <dbReference type="Pfam" id="PF14082"/>
    </source>
</evidence>
<dbReference type="RefSeq" id="WP_159443733.1">
    <property type="nucleotide sequence ID" value="NZ_FUWY01000002.1"/>
</dbReference>
<gene>
    <name evidence="2" type="ORF">SAMN02745191_1160</name>
</gene>
<dbReference type="AlphaFoldDB" id="A0A1T4M2M0"/>
<evidence type="ECO:0000313" key="2">
    <source>
        <dbReference type="EMBL" id="SJZ61249.1"/>
    </source>
</evidence>
<dbReference type="EMBL" id="FUWY01000002">
    <property type="protein sequence ID" value="SJZ61249.1"/>
    <property type="molecule type" value="Genomic_DNA"/>
</dbReference>
<proteinExistence type="predicted"/>
<dbReference type="Pfam" id="PF14082">
    <property type="entry name" value="SduA_C"/>
    <property type="match status" value="1"/>
</dbReference>